<sequence length="170" mass="18831">MGRGNEQTVQMSSLVLQMSSQRRELTCLLASKEDKQIQQISEKILNIIFTESESEVAQSCPTLCDPMDCSLPGSSVHGIFQARVLEWVVISFSRGIFPTQGLNPGLLHCRRTLYPLSDQGSPFSLGKCKSKSQCDTTSHLLRCSLSKNQKIANVDKDVETLEPLCPIDVK</sequence>
<name>A0ABN8ZSQ4_RANTA</name>
<evidence type="ECO:0000313" key="2">
    <source>
        <dbReference type="Proteomes" id="UP001176941"/>
    </source>
</evidence>
<dbReference type="Proteomes" id="UP001176941">
    <property type="component" value="Chromosome 6"/>
</dbReference>
<gene>
    <name evidence="1" type="ORF">MRATA1EN1_LOCUS25987</name>
</gene>
<evidence type="ECO:0000313" key="1">
    <source>
        <dbReference type="EMBL" id="CAI9177025.1"/>
    </source>
</evidence>
<accession>A0ABN8ZSQ4</accession>
<organism evidence="1 2">
    <name type="scientific">Rangifer tarandus platyrhynchus</name>
    <name type="common">Svalbard reindeer</name>
    <dbReference type="NCBI Taxonomy" id="3082113"/>
    <lineage>
        <taxon>Eukaryota</taxon>
        <taxon>Metazoa</taxon>
        <taxon>Chordata</taxon>
        <taxon>Craniata</taxon>
        <taxon>Vertebrata</taxon>
        <taxon>Euteleostomi</taxon>
        <taxon>Mammalia</taxon>
        <taxon>Eutheria</taxon>
        <taxon>Laurasiatheria</taxon>
        <taxon>Artiodactyla</taxon>
        <taxon>Ruminantia</taxon>
        <taxon>Pecora</taxon>
        <taxon>Cervidae</taxon>
        <taxon>Odocoileinae</taxon>
        <taxon>Rangifer</taxon>
    </lineage>
</organism>
<proteinExistence type="predicted"/>
<reference evidence="1" key="1">
    <citation type="submission" date="2023-04" db="EMBL/GenBank/DDBJ databases">
        <authorList>
            <consortium name="ELIXIR-Norway"/>
        </authorList>
    </citation>
    <scope>NUCLEOTIDE SEQUENCE [LARGE SCALE GENOMIC DNA]</scope>
</reference>
<dbReference type="EMBL" id="OX459942">
    <property type="protein sequence ID" value="CAI9177025.1"/>
    <property type="molecule type" value="Genomic_DNA"/>
</dbReference>
<keyword evidence="2" id="KW-1185">Reference proteome</keyword>
<protein>
    <submittedName>
        <fullName evidence="1">Uncharacterized protein</fullName>
    </submittedName>
</protein>